<keyword evidence="1" id="KW-0143">Chaperone</keyword>
<evidence type="ECO:0000259" key="3">
    <source>
        <dbReference type="PROSITE" id="PS50076"/>
    </source>
</evidence>
<dbReference type="GO" id="GO:0036503">
    <property type="term" value="P:ERAD pathway"/>
    <property type="evidence" value="ECO:0007669"/>
    <property type="project" value="TreeGrafter"/>
</dbReference>
<feature type="compositionally biased region" description="Low complexity" evidence="2">
    <location>
        <begin position="211"/>
        <end position="236"/>
    </location>
</feature>
<dbReference type="AlphaFoldDB" id="F0YRA9"/>
<evidence type="ECO:0000256" key="2">
    <source>
        <dbReference type="SAM" id="MobiDB-lite"/>
    </source>
</evidence>
<dbReference type="Gene3D" id="1.10.287.110">
    <property type="entry name" value="DnaJ domain"/>
    <property type="match status" value="1"/>
</dbReference>
<organism evidence="5">
    <name type="scientific">Aureococcus anophagefferens</name>
    <name type="common">Harmful bloom alga</name>
    <dbReference type="NCBI Taxonomy" id="44056"/>
    <lineage>
        <taxon>Eukaryota</taxon>
        <taxon>Sar</taxon>
        <taxon>Stramenopiles</taxon>
        <taxon>Ochrophyta</taxon>
        <taxon>Pelagophyceae</taxon>
        <taxon>Pelagomonadales</taxon>
        <taxon>Pelagomonadaceae</taxon>
        <taxon>Aureococcus</taxon>
    </lineage>
</organism>
<dbReference type="GO" id="GO:0051087">
    <property type="term" value="F:protein-folding chaperone binding"/>
    <property type="evidence" value="ECO:0007669"/>
    <property type="project" value="TreeGrafter"/>
</dbReference>
<dbReference type="PANTHER" id="PTHR44360">
    <property type="entry name" value="DNAJ HOMOLOG SUBFAMILY B MEMBER 9"/>
    <property type="match status" value="1"/>
</dbReference>
<feature type="compositionally biased region" description="Low complexity" evidence="2">
    <location>
        <begin position="171"/>
        <end position="181"/>
    </location>
</feature>
<sequence>SAADVQSAAAWRHRVAEARSITEAEAAEAAREQERLLAASSRRYQFTLKAKARPPPPPRPPGGPPPPHWRSPDPYVVLDVRRDASRAAARKAWLRLALKYHPDKSKSHGTRDAFIATRVPLRRLRGFGPAPAAPRRAPPPPAAPRAAAPPPDVAAAVDRATAARPDRGVVPWRRPAAAKPPADGEAGDDGLERHSKVLAGERAVAARRSRGAAAWGQSARFPEAPAPAPRDAGAAETPLSLKRATRPDVPG</sequence>
<dbReference type="EMBL" id="GL833602">
    <property type="protein sequence ID" value="EGB02350.1"/>
    <property type="molecule type" value="Genomic_DNA"/>
</dbReference>
<dbReference type="Pfam" id="PF00226">
    <property type="entry name" value="DnaJ"/>
    <property type="match status" value="1"/>
</dbReference>
<proteinExistence type="predicted"/>
<feature type="domain" description="J" evidence="3">
    <location>
        <begin position="73"/>
        <end position="128"/>
    </location>
</feature>
<dbReference type="InterPro" id="IPR001623">
    <property type="entry name" value="DnaJ_domain"/>
</dbReference>
<gene>
    <name evidence="4" type="ORF">AURANDRAFT_68963</name>
</gene>
<evidence type="ECO:0000313" key="5">
    <source>
        <dbReference type="Proteomes" id="UP000002729"/>
    </source>
</evidence>
<dbReference type="PROSITE" id="PS50076">
    <property type="entry name" value="DNAJ_2"/>
    <property type="match status" value="1"/>
</dbReference>
<dbReference type="InterPro" id="IPR036869">
    <property type="entry name" value="J_dom_sf"/>
</dbReference>
<dbReference type="InParanoid" id="F0YRA9"/>
<feature type="region of interest" description="Disordered" evidence="2">
    <location>
        <begin position="125"/>
        <end position="251"/>
    </location>
</feature>
<feature type="non-terminal residue" evidence="4">
    <location>
        <position position="251"/>
    </location>
</feature>
<feature type="non-terminal residue" evidence="4">
    <location>
        <position position="1"/>
    </location>
</feature>
<keyword evidence="5" id="KW-1185">Reference proteome</keyword>
<dbReference type="GO" id="GO:0051787">
    <property type="term" value="F:misfolded protein binding"/>
    <property type="evidence" value="ECO:0007669"/>
    <property type="project" value="TreeGrafter"/>
</dbReference>
<dbReference type="GeneID" id="20227144"/>
<evidence type="ECO:0000313" key="4">
    <source>
        <dbReference type="EMBL" id="EGB02350.1"/>
    </source>
</evidence>
<feature type="compositionally biased region" description="Pro residues" evidence="2">
    <location>
        <begin position="53"/>
        <end position="69"/>
    </location>
</feature>
<dbReference type="GO" id="GO:0005783">
    <property type="term" value="C:endoplasmic reticulum"/>
    <property type="evidence" value="ECO:0007669"/>
    <property type="project" value="TreeGrafter"/>
</dbReference>
<dbReference type="RefSeq" id="XP_009042951.1">
    <property type="nucleotide sequence ID" value="XM_009044703.1"/>
</dbReference>
<feature type="compositionally biased region" description="Pro residues" evidence="2">
    <location>
        <begin position="136"/>
        <end position="152"/>
    </location>
</feature>
<feature type="compositionally biased region" description="Low complexity" evidence="2">
    <location>
        <begin position="153"/>
        <end position="163"/>
    </location>
</feature>
<accession>F0YRA9</accession>
<dbReference type="PANTHER" id="PTHR44360:SF1">
    <property type="entry name" value="DNAJ HOMOLOG SUBFAMILY B MEMBER 9"/>
    <property type="match status" value="1"/>
</dbReference>
<dbReference type="KEGG" id="aaf:AURANDRAFT_68963"/>
<evidence type="ECO:0000256" key="1">
    <source>
        <dbReference type="ARBA" id="ARBA00023186"/>
    </source>
</evidence>
<dbReference type="PRINTS" id="PR00625">
    <property type="entry name" value="JDOMAIN"/>
</dbReference>
<name>F0YRA9_AURAN</name>
<protein>
    <submittedName>
        <fullName evidence="4">Expressed protein</fullName>
    </submittedName>
</protein>
<feature type="region of interest" description="Disordered" evidence="2">
    <location>
        <begin position="43"/>
        <end position="75"/>
    </location>
</feature>
<dbReference type="Proteomes" id="UP000002729">
    <property type="component" value="Unassembled WGS sequence"/>
</dbReference>
<reference evidence="4 5" key="1">
    <citation type="journal article" date="2011" name="Proc. Natl. Acad. Sci. U.S.A.">
        <title>Niche of harmful alga Aureococcus anophagefferens revealed through ecogenomics.</title>
        <authorList>
            <person name="Gobler C.J."/>
            <person name="Berry D.L."/>
            <person name="Dyhrman S.T."/>
            <person name="Wilhelm S.W."/>
            <person name="Salamov A."/>
            <person name="Lobanov A.V."/>
            <person name="Zhang Y."/>
            <person name="Collier J.L."/>
            <person name="Wurch L.L."/>
            <person name="Kustka A.B."/>
            <person name="Dill B.D."/>
            <person name="Shah M."/>
            <person name="VerBerkmoes N.C."/>
            <person name="Kuo A."/>
            <person name="Terry A."/>
            <person name="Pangilinan J."/>
            <person name="Lindquist E.A."/>
            <person name="Lucas S."/>
            <person name="Paulsen I.T."/>
            <person name="Hattenrath-Lehmann T.K."/>
            <person name="Talmage S.C."/>
            <person name="Walker E.A."/>
            <person name="Koch F."/>
            <person name="Burson A.M."/>
            <person name="Marcoval M.A."/>
            <person name="Tang Y.Z."/>
            <person name="Lecleir G.R."/>
            <person name="Coyne K.J."/>
            <person name="Berg G.M."/>
            <person name="Bertrand E.M."/>
            <person name="Saito M.A."/>
            <person name="Gladyshev V.N."/>
            <person name="Grigoriev I.V."/>
        </authorList>
    </citation>
    <scope>NUCLEOTIDE SEQUENCE [LARGE SCALE GENOMIC DNA]</scope>
    <source>
        <strain evidence="5">CCMP 1984</strain>
    </source>
</reference>
<dbReference type="InterPro" id="IPR051948">
    <property type="entry name" value="Hsp70_co-chaperone_J-domain"/>
</dbReference>
<dbReference type="SUPFAM" id="SSF46565">
    <property type="entry name" value="Chaperone J-domain"/>
    <property type="match status" value="1"/>
</dbReference>